<evidence type="ECO:0000313" key="1">
    <source>
        <dbReference type="EMBL" id="KON86789.1"/>
    </source>
</evidence>
<comment type="caution">
    <text evidence="1">The sequence shown here is derived from an EMBL/GenBank/DDBJ whole genome shotgun (WGS) entry which is preliminary data.</text>
</comment>
<accession>A0A0M0GAB9</accession>
<evidence type="ECO:0000313" key="2">
    <source>
        <dbReference type="Proteomes" id="UP000037109"/>
    </source>
</evidence>
<dbReference type="EMBL" id="LGUF01000007">
    <property type="protein sequence ID" value="KON86789.1"/>
    <property type="molecule type" value="Genomic_DNA"/>
</dbReference>
<sequence>MSIFRQLANRYKKQCETNEKHPDPELATRYYRTNTAQMMQTIEELFKADQNVNILSISKEHGEIAAEIKKDKSCFAIVTVVTVKPFETAVDINMSTEQSSPAGVHPILKREVLSIYEKINKRHDFLGSARNADK</sequence>
<evidence type="ECO:0008006" key="3">
    <source>
        <dbReference type="Google" id="ProtNLM"/>
    </source>
</evidence>
<dbReference type="Proteomes" id="UP000037109">
    <property type="component" value="Unassembled WGS sequence"/>
</dbReference>
<protein>
    <recommendedName>
        <fullName evidence="3">Cytosolic protein</fullName>
    </recommendedName>
</protein>
<dbReference type="AlphaFoldDB" id="A0A0M0GAB9"/>
<reference evidence="2" key="1">
    <citation type="submission" date="2015-07" db="EMBL/GenBank/DDBJ databases">
        <title>Fjat-10036 dsm4.</title>
        <authorList>
            <person name="Liu B."/>
            <person name="Wang J."/>
            <person name="Zhu Y."/>
            <person name="Liu G."/>
            <person name="Chen Q."/>
            <person name="Chen Z."/>
            <person name="Lan J."/>
            <person name="Che J."/>
            <person name="Ge C."/>
            <person name="Shi H."/>
            <person name="Pan Z."/>
            <person name="Liu X."/>
        </authorList>
    </citation>
    <scope>NUCLEOTIDE SEQUENCE [LARGE SCALE GENOMIC DNA]</scope>
    <source>
        <strain evidence="2">DSM 4</strain>
    </source>
</reference>
<gene>
    <name evidence="1" type="ORF">AF332_08245</name>
</gene>
<keyword evidence="2" id="KW-1185">Reference proteome</keyword>
<dbReference type="STRING" id="1459.AF332_08245"/>
<dbReference type="PATRIC" id="fig|1459.3.peg.1749"/>
<dbReference type="RefSeq" id="WP_053434155.1">
    <property type="nucleotide sequence ID" value="NZ_LGUF01000007.1"/>
</dbReference>
<dbReference type="OrthoDB" id="2353056at2"/>
<proteinExistence type="predicted"/>
<organism evidence="1 2">
    <name type="scientific">Sporosarcina globispora</name>
    <name type="common">Bacillus globisporus</name>
    <dbReference type="NCBI Taxonomy" id="1459"/>
    <lineage>
        <taxon>Bacteria</taxon>
        <taxon>Bacillati</taxon>
        <taxon>Bacillota</taxon>
        <taxon>Bacilli</taxon>
        <taxon>Bacillales</taxon>
        <taxon>Caryophanaceae</taxon>
        <taxon>Sporosarcina</taxon>
    </lineage>
</organism>
<name>A0A0M0GAB9_SPOGL</name>